<feature type="transmembrane region" description="Helical" evidence="7">
    <location>
        <begin position="323"/>
        <end position="340"/>
    </location>
</feature>
<feature type="transmembrane region" description="Helical" evidence="7">
    <location>
        <begin position="457"/>
        <end position="476"/>
    </location>
</feature>
<feature type="transmembrane region" description="Helical" evidence="7">
    <location>
        <begin position="146"/>
        <end position="164"/>
    </location>
</feature>
<evidence type="ECO:0000313" key="8">
    <source>
        <dbReference type="EMBL" id="MDX8473491.1"/>
    </source>
</evidence>
<organism evidence="8 9">
    <name type="scientific">Mesorhizobium dulcispinae</name>
    <dbReference type="NCBI Taxonomy" id="3072316"/>
    <lineage>
        <taxon>Bacteria</taxon>
        <taxon>Pseudomonadati</taxon>
        <taxon>Pseudomonadota</taxon>
        <taxon>Alphaproteobacteria</taxon>
        <taxon>Hyphomicrobiales</taxon>
        <taxon>Phyllobacteriaceae</taxon>
        <taxon>Mesorhizobium</taxon>
    </lineage>
</organism>
<proteinExistence type="inferred from homology"/>
<evidence type="ECO:0000256" key="6">
    <source>
        <dbReference type="ARBA" id="ARBA00023136"/>
    </source>
</evidence>
<dbReference type="PANTHER" id="PTHR30250">
    <property type="entry name" value="PST FAMILY PREDICTED COLANIC ACID TRANSPORTER"/>
    <property type="match status" value="1"/>
</dbReference>
<feature type="transmembrane region" description="Helical" evidence="7">
    <location>
        <begin position="12"/>
        <end position="40"/>
    </location>
</feature>
<keyword evidence="3" id="KW-1003">Cell membrane</keyword>
<evidence type="ECO:0000256" key="5">
    <source>
        <dbReference type="ARBA" id="ARBA00022989"/>
    </source>
</evidence>
<dbReference type="Pfam" id="PF13440">
    <property type="entry name" value="Polysacc_synt_3"/>
    <property type="match status" value="1"/>
</dbReference>
<protein>
    <submittedName>
        <fullName evidence="8">Lipopolysaccharide biosynthesis protein</fullName>
    </submittedName>
</protein>
<dbReference type="CDD" id="cd13127">
    <property type="entry name" value="MATE_tuaB_like"/>
    <property type="match status" value="1"/>
</dbReference>
<dbReference type="PANTHER" id="PTHR30250:SF10">
    <property type="entry name" value="LIPOPOLYSACCHARIDE BIOSYNTHESIS PROTEIN WZXC"/>
    <property type="match status" value="1"/>
</dbReference>
<evidence type="ECO:0000256" key="4">
    <source>
        <dbReference type="ARBA" id="ARBA00022692"/>
    </source>
</evidence>
<keyword evidence="4 7" id="KW-0812">Transmembrane</keyword>
<feature type="transmembrane region" description="Helical" evidence="7">
    <location>
        <begin position="84"/>
        <end position="107"/>
    </location>
</feature>
<gene>
    <name evidence="8" type="ORF">RFM27_15535</name>
</gene>
<feature type="transmembrane region" description="Helical" evidence="7">
    <location>
        <begin position="386"/>
        <end position="404"/>
    </location>
</feature>
<feature type="transmembrane region" description="Helical" evidence="7">
    <location>
        <begin position="250"/>
        <end position="268"/>
    </location>
</feature>
<evidence type="ECO:0000256" key="3">
    <source>
        <dbReference type="ARBA" id="ARBA00022475"/>
    </source>
</evidence>
<feature type="transmembrane region" description="Helical" evidence="7">
    <location>
        <begin position="209"/>
        <end position="230"/>
    </location>
</feature>
<feature type="transmembrane region" description="Helical" evidence="7">
    <location>
        <begin position="361"/>
        <end position="380"/>
    </location>
</feature>
<feature type="transmembrane region" description="Helical" evidence="7">
    <location>
        <begin position="416"/>
        <end position="437"/>
    </location>
</feature>
<name>A0ABU4XFD0_9HYPH</name>
<evidence type="ECO:0000256" key="2">
    <source>
        <dbReference type="ARBA" id="ARBA00007430"/>
    </source>
</evidence>
<evidence type="ECO:0000256" key="7">
    <source>
        <dbReference type="SAM" id="Phobius"/>
    </source>
</evidence>
<comment type="caution">
    <text evidence="8">The sequence shown here is derived from an EMBL/GenBank/DDBJ whole genome shotgun (WGS) entry which is preliminary data.</text>
</comment>
<feature type="transmembrane region" description="Helical" evidence="7">
    <location>
        <begin position="289"/>
        <end position="311"/>
    </location>
</feature>
<comment type="similarity">
    <text evidence="2">Belongs to the polysaccharide synthase family.</text>
</comment>
<reference evidence="8 9" key="1">
    <citation type="submission" date="2023-08" db="EMBL/GenBank/DDBJ databases">
        <title>Implementing the SeqCode for naming new Mesorhizobium species isolated from Vachellia karroo root nodules.</title>
        <authorList>
            <person name="Van Lill M."/>
        </authorList>
    </citation>
    <scope>NUCLEOTIDE SEQUENCE [LARGE SCALE GENOMIC DNA]</scope>
    <source>
        <strain evidence="8 9">VK23A</strain>
    </source>
</reference>
<feature type="transmembrane region" description="Helical" evidence="7">
    <location>
        <begin position="119"/>
        <end position="139"/>
    </location>
</feature>
<evidence type="ECO:0000313" key="9">
    <source>
        <dbReference type="Proteomes" id="UP001271780"/>
    </source>
</evidence>
<dbReference type="InterPro" id="IPR050833">
    <property type="entry name" value="Poly_Biosynth_Transport"/>
</dbReference>
<feature type="transmembrane region" description="Helical" evidence="7">
    <location>
        <begin position="170"/>
        <end position="188"/>
    </location>
</feature>
<dbReference type="RefSeq" id="WP_320316765.1">
    <property type="nucleotide sequence ID" value="NZ_JAVIIX010000006.1"/>
</dbReference>
<dbReference type="Proteomes" id="UP001271780">
    <property type="component" value="Unassembled WGS sequence"/>
</dbReference>
<accession>A0ABU4XFD0</accession>
<keyword evidence="5 7" id="KW-1133">Transmembrane helix</keyword>
<evidence type="ECO:0000256" key="1">
    <source>
        <dbReference type="ARBA" id="ARBA00004651"/>
    </source>
</evidence>
<keyword evidence="6 7" id="KW-0472">Membrane</keyword>
<dbReference type="EMBL" id="JAVIIZ010000008">
    <property type="protein sequence ID" value="MDX8473491.1"/>
    <property type="molecule type" value="Genomic_DNA"/>
</dbReference>
<keyword evidence="9" id="KW-1185">Reference proteome</keyword>
<sequence length="501" mass="53664">MGDNRRGLAKHSVVGMFWTALSMGALAVAELVALVILARLLSPKEFGLYSAALIIIKFSAIFQGLGITPAIVQRPLLEERHLRVGFTLSCLLGLAVSALVWAMAPAIADLLRLADLAPVVRAICFVFLFQGASMVALAAAQRALRFRWLAVIDAVAFALGYVVAGPILAWLGFGIWALVGALLIQQFIRMIVLLVGQPHPMRPLLERRAIVELLYFGSGFTIARVCNYLATQADRLVVGRWLGADALGLYGLSSQLMTAPAVIVGQVLDRVLFPTMALVQEQPVRLARAYRSAVAGCALLVLPASVVVAIVAPELVAVILGRGWLGVVAPLQILAFGMLFRTSYKLSDSVSRATGTVYARAWRQAVFTIGVFVGSLIGQVWGIEGVAFGVGAAFGINFFLMAQLSLRVTGMTWADFFLAHLPGLALAGVIGTGVWAFVEWLRAFELSPLPLLIDTALLASAGGLLLCWLLPSLFLGREGLSLLRLLAAVVPAWPRMKQATD</sequence>
<comment type="subcellular location">
    <subcellularLocation>
        <location evidence="1">Cell membrane</location>
        <topology evidence="1">Multi-pass membrane protein</topology>
    </subcellularLocation>
</comment>
<feature type="transmembrane region" description="Helical" evidence="7">
    <location>
        <begin position="46"/>
        <end position="72"/>
    </location>
</feature>